<evidence type="ECO:0000256" key="2">
    <source>
        <dbReference type="ARBA" id="ARBA00012438"/>
    </source>
</evidence>
<dbReference type="GO" id="GO:0005524">
    <property type="term" value="F:ATP binding"/>
    <property type="evidence" value="ECO:0007669"/>
    <property type="project" value="UniProtKB-KW"/>
</dbReference>
<sequence>MSDDVRLLDALDEPALLLTAAGLVHHANAAARRFFRDSGVAPPEGRPLASLVLTPPDRLQPMLDGFARSGRPLVGSVEFRGPQDAPLTCPVRGCRVTLRATPWLLLRLQVAEAMRFRALTETTVRLNAELAENKRIRRRLEAALAEKEVLLRELNHRVKNNLQILQGILGLSERSATDDRVRLSLAAVRQRVEAMGVVQRLLYHRGDVTRLDGPEFLENLVGGAVNAFGRPHITIDTASEPVEISAQAAFLIGLVVNELLVNALKYAFPDRTTGRIAVRLALLADGRGLLRLQVEDDGIGLKSSPATGTGLVLVRRLVGAAGGTFEMHVDGGTRCTVVFRDPSAVAK</sequence>
<evidence type="ECO:0000256" key="4">
    <source>
        <dbReference type="ARBA" id="ARBA00022679"/>
    </source>
</evidence>
<dbReference type="InterPro" id="IPR036890">
    <property type="entry name" value="HATPase_C_sf"/>
</dbReference>
<evidence type="ECO:0000313" key="10">
    <source>
        <dbReference type="EMBL" id="SOE00792.1"/>
    </source>
</evidence>
<dbReference type="GO" id="GO:0004673">
    <property type="term" value="F:protein histidine kinase activity"/>
    <property type="evidence" value="ECO:0007669"/>
    <property type="project" value="UniProtKB-EC"/>
</dbReference>
<proteinExistence type="predicted"/>
<dbReference type="Gene3D" id="3.30.450.20">
    <property type="entry name" value="PAS domain"/>
    <property type="match status" value="1"/>
</dbReference>
<gene>
    <name evidence="10" type="ORF">SAMN05421508_11439</name>
</gene>
<feature type="coiled-coil region" evidence="8">
    <location>
        <begin position="126"/>
        <end position="157"/>
    </location>
</feature>
<dbReference type="Gene3D" id="3.30.565.10">
    <property type="entry name" value="Histidine kinase-like ATPase, C-terminal domain"/>
    <property type="match status" value="1"/>
</dbReference>
<evidence type="ECO:0000256" key="7">
    <source>
        <dbReference type="ARBA" id="ARBA00022840"/>
    </source>
</evidence>
<keyword evidence="5" id="KW-0547">Nucleotide-binding</keyword>
<evidence type="ECO:0000256" key="1">
    <source>
        <dbReference type="ARBA" id="ARBA00000085"/>
    </source>
</evidence>
<feature type="domain" description="Histidine kinase/HSP90-like ATPase" evidence="9">
    <location>
        <begin position="247"/>
        <end position="345"/>
    </location>
</feature>
<keyword evidence="11" id="KW-1185">Reference proteome</keyword>
<dbReference type="InterPro" id="IPR011495">
    <property type="entry name" value="Sig_transdc_His_kin_sub2_dim/P"/>
</dbReference>
<dbReference type="PANTHER" id="PTHR41523">
    <property type="entry name" value="TWO-COMPONENT SYSTEM SENSOR PROTEIN"/>
    <property type="match status" value="1"/>
</dbReference>
<keyword evidence="8" id="KW-0175">Coiled coil</keyword>
<dbReference type="RefSeq" id="WP_176525306.1">
    <property type="nucleotide sequence ID" value="NZ_OCNJ01000014.1"/>
</dbReference>
<evidence type="ECO:0000313" key="11">
    <source>
        <dbReference type="Proteomes" id="UP000219621"/>
    </source>
</evidence>
<dbReference type="Proteomes" id="UP000219621">
    <property type="component" value="Unassembled WGS sequence"/>
</dbReference>
<organism evidence="10 11">
    <name type="scientific">Caenispirillum bisanense</name>
    <dbReference type="NCBI Taxonomy" id="414052"/>
    <lineage>
        <taxon>Bacteria</taxon>
        <taxon>Pseudomonadati</taxon>
        <taxon>Pseudomonadota</taxon>
        <taxon>Alphaproteobacteria</taxon>
        <taxon>Rhodospirillales</taxon>
        <taxon>Novispirillaceae</taxon>
        <taxon>Caenispirillum</taxon>
    </lineage>
</organism>
<keyword evidence="3" id="KW-0597">Phosphoprotein</keyword>
<dbReference type="PANTHER" id="PTHR41523:SF8">
    <property type="entry name" value="ETHYLENE RESPONSE SENSOR PROTEIN"/>
    <property type="match status" value="1"/>
</dbReference>
<dbReference type="EC" id="2.7.13.3" evidence="2"/>
<reference evidence="10 11" key="1">
    <citation type="submission" date="2017-09" db="EMBL/GenBank/DDBJ databases">
        <authorList>
            <person name="Ehlers B."/>
            <person name="Leendertz F.H."/>
        </authorList>
    </citation>
    <scope>NUCLEOTIDE SEQUENCE [LARGE SCALE GENOMIC DNA]</scope>
    <source>
        <strain evidence="10 11">USBA 140</strain>
    </source>
</reference>
<evidence type="ECO:0000256" key="5">
    <source>
        <dbReference type="ARBA" id="ARBA00022741"/>
    </source>
</evidence>
<keyword evidence="6 10" id="KW-0418">Kinase</keyword>
<evidence type="ECO:0000259" key="9">
    <source>
        <dbReference type="SMART" id="SM00387"/>
    </source>
</evidence>
<evidence type="ECO:0000256" key="8">
    <source>
        <dbReference type="SAM" id="Coils"/>
    </source>
</evidence>
<protein>
    <recommendedName>
        <fullName evidence="2">histidine kinase</fullName>
        <ecNumber evidence="2">2.7.13.3</ecNumber>
    </recommendedName>
</protein>
<dbReference type="InterPro" id="IPR003594">
    <property type="entry name" value="HATPase_dom"/>
</dbReference>
<keyword evidence="4" id="KW-0808">Transferase</keyword>
<dbReference type="Pfam" id="PF02518">
    <property type="entry name" value="HATPase_c"/>
    <property type="match status" value="1"/>
</dbReference>
<dbReference type="SUPFAM" id="SSF55874">
    <property type="entry name" value="ATPase domain of HSP90 chaperone/DNA topoisomerase II/histidine kinase"/>
    <property type="match status" value="1"/>
</dbReference>
<dbReference type="InterPro" id="IPR004358">
    <property type="entry name" value="Sig_transdc_His_kin-like_C"/>
</dbReference>
<name>A0A286GZA1_9PROT</name>
<keyword evidence="7" id="KW-0067">ATP-binding</keyword>
<dbReference type="EMBL" id="OCNJ01000014">
    <property type="protein sequence ID" value="SOE00792.1"/>
    <property type="molecule type" value="Genomic_DNA"/>
</dbReference>
<dbReference type="SMART" id="SM00387">
    <property type="entry name" value="HATPase_c"/>
    <property type="match status" value="1"/>
</dbReference>
<dbReference type="AlphaFoldDB" id="A0A286GZA1"/>
<dbReference type="PRINTS" id="PR00344">
    <property type="entry name" value="BCTRLSENSOR"/>
</dbReference>
<dbReference type="Pfam" id="PF07568">
    <property type="entry name" value="HisKA_2"/>
    <property type="match status" value="1"/>
</dbReference>
<evidence type="ECO:0000256" key="3">
    <source>
        <dbReference type="ARBA" id="ARBA00022553"/>
    </source>
</evidence>
<evidence type="ECO:0000256" key="6">
    <source>
        <dbReference type="ARBA" id="ARBA00022777"/>
    </source>
</evidence>
<comment type="catalytic activity">
    <reaction evidence="1">
        <text>ATP + protein L-histidine = ADP + protein N-phospho-L-histidine.</text>
        <dbReference type="EC" id="2.7.13.3"/>
    </reaction>
</comment>
<accession>A0A286GZA1</accession>